<dbReference type="AlphaFoldDB" id="A0A1C5KAL1"/>
<protein>
    <submittedName>
        <fullName evidence="7">ABC-type sugar transport system, permease component</fullName>
    </submittedName>
</protein>
<feature type="transmembrane region" description="Helical" evidence="6">
    <location>
        <begin position="102"/>
        <end position="121"/>
    </location>
</feature>
<feature type="transmembrane region" description="Helical" evidence="6">
    <location>
        <begin position="211"/>
        <end position="231"/>
    </location>
</feature>
<dbReference type="Proteomes" id="UP000198217">
    <property type="component" value="Chromosome I"/>
</dbReference>
<feature type="transmembrane region" description="Helical" evidence="6">
    <location>
        <begin position="462"/>
        <end position="484"/>
    </location>
</feature>
<feature type="transmembrane region" description="Helical" evidence="6">
    <location>
        <begin position="428"/>
        <end position="450"/>
    </location>
</feature>
<accession>A0A1C5KAL1</accession>
<name>A0A1C5KAL1_9ACTN</name>
<keyword evidence="7" id="KW-0762">Sugar transport</keyword>
<feature type="transmembrane region" description="Helical" evidence="6">
    <location>
        <begin position="266"/>
        <end position="292"/>
    </location>
</feature>
<dbReference type="GO" id="GO:0016020">
    <property type="term" value="C:membrane"/>
    <property type="evidence" value="ECO:0007669"/>
    <property type="project" value="UniProtKB-SubCell"/>
</dbReference>
<dbReference type="SUPFAM" id="SSF161098">
    <property type="entry name" value="MetI-like"/>
    <property type="match status" value="1"/>
</dbReference>
<reference evidence="7 8" key="1">
    <citation type="submission" date="2016-06" db="EMBL/GenBank/DDBJ databases">
        <authorList>
            <person name="Kjaerup R.B."/>
            <person name="Dalgaard T.S."/>
            <person name="Juul-Madsen H.R."/>
        </authorList>
    </citation>
    <scope>NUCLEOTIDE SEQUENCE [LARGE SCALE GENOMIC DNA]</scope>
    <source>
        <strain evidence="7 8">DSM 43904</strain>
    </source>
</reference>
<feature type="transmembrane region" description="Helical" evidence="6">
    <location>
        <begin position="395"/>
        <end position="416"/>
    </location>
</feature>
<keyword evidence="3 6" id="KW-1133">Transmembrane helix</keyword>
<evidence type="ECO:0000313" key="7">
    <source>
        <dbReference type="EMBL" id="SCG79778.1"/>
    </source>
</evidence>
<proteinExistence type="predicted"/>
<dbReference type="EMBL" id="LT607750">
    <property type="protein sequence ID" value="SCG79778.1"/>
    <property type="molecule type" value="Genomic_DNA"/>
</dbReference>
<feature type="compositionally biased region" description="Pro residues" evidence="5">
    <location>
        <begin position="14"/>
        <end position="27"/>
    </location>
</feature>
<evidence type="ECO:0000313" key="8">
    <source>
        <dbReference type="Proteomes" id="UP000198217"/>
    </source>
</evidence>
<evidence type="ECO:0000256" key="4">
    <source>
        <dbReference type="ARBA" id="ARBA00023136"/>
    </source>
</evidence>
<evidence type="ECO:0000256" key="1">
    <source>
        <dbReference type="ARBA" id="ARBA00004141"/>
    </source>
</evidence>
<gene>
    <name evidence="7" type="ORF">GA0070609_6055</name>
</gene>
<feature type="transmembrane region" description="Helical" evidence="6">
    <location>
        <begin position="133"/>
        <end position="154"/>
    </location>
</feature>
<evidence type="ECO:0000256" key="2">
    <source>
        <dbReference type="ARBA" id="ARBA00022692"/>
    </source>
</evidence>
<feature type="transmembrane region" description="Helical" evidence="6">
    <location>
        <begin position="362"/>
        <end position="383"/>
    </location>
</feature>
<keyword evidence="2 6" id="KW-0812">Transmembrane</keyword>
<feature type="transmembrane region" description="Helical" evidence="6">
    <location>
        <begin position="313"/>
        <end position="335"/>
    </location>
</feature>
<feature type="region of interest" description="Disordered" evidence="5">
    <location>
        <begin position="1"/>
        <end position="30"/>
    </location>
</feature>
<feature type="transmembrane region" description="Helical" evidence="6">
    <location>
        <begin position="174"/>
        <end position="199"/>
    </location>
</feature>
<keyword evidence="4 6" id="KW-0472">Membrane</keyword>
<keyword evidence="8" id="KW-1185">Reference proteome</keyword>
<dbReference type="RefSeq" id="WP_157748330.1">
    <property type="nucleotide sequence ID" value="NZ_LT607750.1"/>
</dbReference>
<sequence>MSATPTSASDPRAHPAPPLPPPAPPAPTGGVRIGRGAQVVTGLVLLVPGAVALLWSYVLPSVSTLAESFRRGRLPGGPSEPAGGDNYTQVIERGFLGDLGHALLLALVPLLLALLVAPLLAFAAERAGRVPRLVTRALLALPLAAYAPLAIGLARTLDRFEADRDAWTQAPTLTAVRSGALLVAGLVVAVGATAFLAALRRRPGGGRSVPAALAVGGVLGLTVVAVTVQSWSLQWPVLGGGRDERTGPMVRIVRESLSRLDFGVGAAGSVLLLALLAVLGVLAVGLLLVTRTRISFTGWRDRPAGAAPAERNLVALGALAVGLVAFLGVLGYVLAPWLRLLTADAPPLPSGVSTGRIQVNTWLPPLISAVVGVGLAALAGFAIGGLRPLGRASELLLLPFAPWLFVGDGPLAIAHFLRAEEADQLDTFVGLIPPGWLSIPALVVFTLFFRGQRERWETGGRFASTMLLPALPMLAGAGLLSWLVGAQSWLWPQLVVRDVQHAPAANLVLLRLAQSFGDPEAMRGFVAQVLPLPMLLLLLAAFLALQLGYLDRLVVSAGSKRG</sequence>
<feature type="transmembrane region" description="Helical" evidence="6">
    <location>
        <begin position="39"/>
        <end position="58"/>
    </location>
</feature>
<evidence type="ECO:0000256" key="6">
    <source>
        <dbReference type="SAM" id="Phobius"/>
    </source>
</evidence>
<comment type="subcellular location">
    <subcellularLocation>
        <location evidence="1">Membrane</location>
        <topology evidence="1">Multi-pass membrane protein</topology>
    </subcellularLocation>
</comment>
<feature type="transmembrane region" description="Helical" evidence="6">
    <location>
        <begin position="525"/>
        <end position="550"/>
    </location>
</feature>
<evidence type="ECO:0000256" key="3">
    <source>
        <dbReference type="ARBA" id="ARBA00022989"/>
    </source>
</evidence>
<keyword evidence="7" id="KW-0813">Transport</keyword>
<organism evidence="7 8">
    <name type="scientific">Micromonospora echinaurantiaca</name>
    <dbReference type="NCBI Taxonomy" id="47857"/>
    <lineage>
        <taxon>Bacteria</taxon>
        <taxon>Bacillati</taxon>
        <taxon>Actinomycetota</taxon>
        <taxon>Actinomycetes</taxon>
        <taxon>Micromonosporales</taxon>
        <taxon>Micromonosporaceae</taxon>
        <taxon>Micromonospora</taxon>
    </lineage>
</organism>
<dbReference type="InterPro" id="IPR035906">
    <property type="entry name" value="MetI-like_sf"/>
</dbReference>
<evidence type="ECO:0000256" key="5">
    <source>
        <dbReference type="SAM" id="MobiDB-lite"/>
    </source>
</evidence>